<sequence length="64" mass="6951">MVLCNCGQDAIIVTSWTDLNPGRRFCSCPTMNPNCGRFHRVGGPTNVQSCSGNYSRASKTQKPS</sequence>
<evidence type="ECO:0000313" key="5">
    <source>
        <dbReference type="EMBL" id="KAF5791377.1"/>
    </source>
</evidence>
<dbReference type="EMBL" id="CM007900">
    <property type="protein sequence ID" value="OTG07090.1"/>
    <property type="molecule type" value="Genomic_DNA"/>
</dbReference>
<gene>
    <name evidence="6" type="ORF">HannXRQ_Chr11g0326401</name>
    <name evidence="5" type="ORF">HanXRQr2_Chr09g0394051</name>
</gene>
<dbReference type="InterPro" id="IPR010666">
    <property type="entry name" value="Znf_GRF"/>
</dbReference>
<dbReference type="Gramene" id="mRNA:HanXRQr2_Chr09g0394051">
    <property type="protein sequence ID" value="mRNA:HanXRQr2_Chr09g0394051"/>
    <property type="gene ID" value="HanXRQr2_Chr09g0394051"/>
</dbReference>
<accession>A0A251T7G5</accession>
<reference evidence="5" key="3">
    <citation type="submission" date="2020-06" db="EMBL/GenBank/DDBJ databases">
        <title>Helianthus annuus Genome sequencing and assembly Release 2.</title>
        <authorList>
            <person name="Gouzy J."/>
            <person name="Langlade N."/>
            <person name="Munos S."/>
        </authorList>
    </citation>
    <scope>NUCLEOTIDE SEQUENCE</scope>
    <source>
        <tissue evidence="5">Leaves</tissue>
    </source>
</reference>
<feature type="domain" description="GRF-type" evidence="4">
    <location>
        <begin position="2"/>
        <end position="38"/>
    </location>
</feature>
<name>A0A251T7G5_HELAN</name>
<dbReference type="EMBL" id="MNCJ02000324">
    <property type="protein sequence ID" value="KAF5791377.1"/>
    <property type="molecule type" value="Genomic_DNA"/>
</dbReference>
<organism evidence="6 7">
    <name type="scientific">Helianthus annuus</name>
    <name type="common">Common sunflower</name>
    <dbReference type="NCBI Taxonomy" id="4232"/>
    <lineage>
        <taxon>Eukaryota</taxon>
        <taxon>Viridiplantae</taxon>
        <taxon>Streptophyta</taxon>
        <taxon>Embryophyta</taxon>
        <taxon>Tracheophyta</taxon>
        <taxon>Spermatophyta</taxon>
        <taxon>Magnoliopsida</taxon>
        <taxon>eudicotyledons</taxon>
        <taxon>Gunneridae</taxon>
        <taxon>Pentapetalae</taxon>
        <taxon>asterids</taxon>
        <taxon>campanulids</taxon>
        <taxon>Asterales</taxon>
        <taxon>Asteraceae</taxon>
        <taxon>Asteroideae</taxon>
        <taxon>Heliantheae alliance</taxon>
        <taxon>Heliantheae</taxon>
        <taxon>Helianthus</taxon>
    </lineage>
</organism>
<evidence type="ECO:0000256" key="1">
    <source>
        <dbReference type="ARBA" id="ARBA00022723"/>
    </source>
</evidence>
<keyword evidence="3" id="KW-0862">Zinc</keyword>
<reference evidence="6" key="2">
    <citation type="submission" date="2017-02" db="EMBL/GenBank/DDBJ databases">
        <title>Sunflower complete genome.</title>
        <authorList>
            <person name="Langlade N."/>
            <person name="Munos S."/>
        </authorList>
    </citation>
    <scope>NUCLEOTIDE SEQUENCE [LARGE SCALE GENOMIC DNA]</scope>
    <source>
        <tissue evidence="6">Leaves</tissue>
    </source>
</reference>
<dbReference type="AlphaFoldDB" id="A0A251T7G5"/>
<evidence type="ECO:0000313" key="6">
    <source>
        <dbReference type="EMBL" id="OTG07090.1"/>
    </source>
</evidence>
<keyword evidence="7" id="KW-1185">Reference proteome</keyword>
<evidence type="ECO:0000256" key="3">
    <source>
        <dbReference type="ARBA" id="ARBA00022833"/>
    </source>
</evidence>
<dbReference type="InParanoid" id="A0A251T7G5"/>
<dbReference type="Pfam" id="PF06839">
    <property type="entry name" value="Zn_ribbon_GRF"/>
    <property type="match status" value="1"/>
</dbReference>
<evidence type="ECO:0000259" key="4">
    <source>
        <dbReference type="Pfam" id="PF06839"/>
    </source>
</evidence>
<proteinExistence type="predicted"/>
<keyword evidence="1" id="KW-0479">Metal-binding</keyword>
<dbReference type="GO" id="GO:0008270">
    <property type="term" value="F:zinc ion binding"/>
    <property type="evidence" value="ECO:0007669"/>
    <property type="project" value="UniProtKB-KW"/>
</dbReference>
<reference evidence="5 7" key="1">
    <citation type="journal article" date="2017" name="Nature">
        <title>The sunflower genome provides insights into oil metabolism, flowering and Asterid evolution.</title>
        <authorList>
            <person name="Badouin H."/>
            <person name="Gouzy J."/>
            <person name="Grassa C.J."/>
            <person name="Murat F."/>
            <person name="Staton S.E."/>
            <person name="Cottret L."/>
            <person name="Lelandais-Briere C."/>
            <person name="Owens G.L."/>
            <person name="Carrere S."/>
            <person name="Mayjonade B."/>
            <person name="Legrand L."/>
            <person name="Gill N."/>
            <person name="Kane N.C."/>
            <person name="Bowers J.E."/>
            <person name="Hubner S."/>
            <person name="Bellec A."/>
            <person name="Berard A."/>
            <person name="Berges H."/>
            <person name="Blanchet N."/>
            <person name="Boniface M.C."/>
            <person name="Brunel D."/>
            <person name="Catrice O."/>
            <person name="Chaidir N."/>
            <person name="Claudel C."/>
            <person name="Donnadieu C."/>
            <person name="Faraut T."/>
            <person name="Fievet G."/>
            <person name="Helmstetter N."/>
            <person name="King M."/>
            <person name="Knapp S.J."/>
            <person name="Lai Z."/>
            <person name="Le Paslier M.C."/>
            <person name="Lippi Y."/>
            <person name="Lorenzon L."/>
            <person name="Mandel J.R."/>
            <person name="Marage G."/>
            <person name="Marchand G."/>
            <person name="Marquand E."/>
            <person name="Bret-Mestries E."/>
            <person name="Morien E."/>
            <person name="Nambeesan S."/>
            <person name="Nguyen T."/>
            <person name="Pegot-Espagnet P."/>
            <person name="Pouilly N."/>
            <person name="Raftis F."/>
            <person name="Sallet E."/>
            <person name="Schiex T."/>
            <person name="Thomas J."/>
            <person name="Vandecasteele C."/>
            <person name="Vares D."/>
            <person name="Vear F."/>
            <person name="Vautrin S."/>
            <person name="Crespi M."/>
            <person name="Mangin B."/>
            <person name="Burke J.M."/>
            <person name="Salse J."/>
            <person name="Munos S."/>
            <person name="Vincourt P."/>
            <person name="Rieseberg L.H."/>
            <person name="Langlade N.B."/>
        </authorList>
    </citation>
    <scope>NUCLEOTIDE SEQUENCE [LARGE SCALE GENOMIC DNA]</scope>
    <source>
        <strain evidence="7">cv. SF193</strain>
        <tissue evidence="5">Leaves</tissue>
    </source>
</reference>
<evidence type="ECO:0000313" key="7">
    <source>
        <dbReference type="Proteomes" id="UP000215914"/>
    </source>
</evidence>
<dbReference type="Proteomes" id="UP000215914">
    <property type="component" value="Chromosome 11"/>
</dbReference>
<evidence type="ECO:0000256" key="2">
    <source>
        <dbReference type="ARBA" id="ARBA00022771"/>
    </source>
</evidence>
<keyword evidence="2" id="KW-0863">Zinc-finger</keyword>
<protein>
    <submittedName>
        <fullName evidence="6">Putative zinc finger, GRF-type</fullName>
    </submittedName>
    <submittedName>
        <fullName evidence="5">Transcription factor GRF family</fullName>
    </submittedName>
</protein>